<dbReference type="AlphaFoldDB" id="A0A1K2IIW7"/>
<evidence type="ECO:0000259" key="3">
    <source>
        <dbReference type="PROSITE" id="PS50093"/>
    </source>
</evidence>
<sequence length="523" mass="58487">MKKITSLIVFFISVVGFAQITYDSTDFALSSDTYLVSKSSSGINGFDFVQTGTNYTWDYTTLPVAIQSDITWMDPNDSSYKTSWCLSNSYVFNCNTEFNNTFNLANQVAEGIELQGFGLTDVVNHYEITPTEISNKMFGAVVSAGGISLPMTIDYTMPDVIYHFPINYNDTYTGNSQFQVDLNSLGLPINYSSETTRTNTVEGWGMLTTPFGVFNNVLKMKTVEVIETTILTESETIETTRTVISYKWFGKNYGIPVLEAEGEEVAGVWAATNITYIDNEQCLEPRALFGYFPIVPEYDYVENFTTVSFLNQSSNYDSVLWDFGDGNTTVEDEPNYNFLCPGTHLVILTVTNDFCDPDQTDSITFPVVISDPNDEFTTNVMLTSTSLVADRDYATTTYQWLDCDNGDSPIAGETNQTFIPTEEGNYAVELITNGCQSISDCYTFNALGIDEFNDNKVLIYPNPTKGLLYVSNSNSLEIKSVEVYNTLGQIITETLDITTQPKGIYYVKIKTEKGMVWKKVIKK</sequence>
<dbReference type="PROSITE" id="PS50093">
    <property type="entry name" value="PKD"/>
    <property type="match status" value="1"/>
</dbReference>
<feature type="signal peptide" evidence="2">
    <location>
        <begin position="1"/>
        <end position="18"/>
    </location>
</feature>
<reference evidence="4 5" key="1">
    <citation type="submission" date="2016-10" db="EMBL/GenBank/DDBJ databases">
        <authorList>
            <person name="de Groot N.N."/>
        </authorList>
    </citation>
    <scope>NUCLEOTIDE SEQUENCE [LARGE SCALE GENOMIC DNA]</scope>
    <source>
        <strain evidence="4 5">DSM 18180</strain>
    </source>
</reference>
<dbReference type="InterPro" id="IPR035986">
    <property type="entry name" value="PKD_dom_sf"/>
</dbReference>
<dbReference type="RefSeq" id="WP_072401575.1">
    <property type="nucleotide sequence ID" value="NZ_FPKV01000002.1"/>
</dbReference>
<keyword evidence="1 2" id="KW-0732">Signal</keyword>
<dbReference type="Gene3D" id="2.60.40.10">
    <property type="entry name" value="Immunoglobulins"/>
    <property type="match status" value="1"/>
</dbReference>
<dbReference type="InterPro" id="IPR026444">
    <property type="entry name" value="Secre_tail"/>
</dbReference>
<dbReference type="OrthoDB" id="1491323at2"/>
<dbReference type="EMBL" id="FPKV01000002">
    <property type="protein sequence ID" value="SFZ92218.1"/>
    <property type="molecule type" value="Genomic_DNA"/>
</dbReference>
<gene>
    <name evidence="4" type="ORF">SAMN05428642_102596</name>
</gene>
<feature type="domain" description="PKD" evidence="3">
    <location>
        <begin position="321"/>
        <end position="352"/>
    </location>
</feature>
<organism evidence="4 5">
    <name type="scientific">Flaviramulus basaltis</name>
    <dbReference type="NCBI Taxonomy" id="369401"/>
    <lineage>
        <taxon>Bacteria</taxon>
        <taxon>Pseudomonadati</taxon>
        <taxon>Bacteroidota</taxon>
        <taxon>Flavobacteriia</taxon>
        <taxon>Flavobacteriales</taxon>
        <taxon>Flavobacteriaceae</taxon>
        <taxon>Flaviramulus</taxon>
    </lineage>
</organism>
<dbReference type="STRING" id="369401.SAMN05428642_102596"/>
<evidence type="ECO:0000313" key="4">
    <source>
        <dbReference type="EMBL" id="SFZ92218.1"/>
    </source>
</evidence>
<accession>A0A1K2IIW7</accession>
<dbReference type="Pfam" id="PF18911">
    <property type="entry name" value="PKD_4"/>
    <property type="match status" value="1"/>
</dbReference>
<name>A0A1K2IIW7_9FLAO</name>
<dbReference type="InterPro" id="IPR013783">
    <property type="entry name" value="Ig-like_fold"/>
</dbReference>
<dbReference type="Pfam" id="PF18962">
    <property type="entry name" value="Por_Secre_tail"/>
    <property type="match status" value="1"/>
</dbReference>
<evidence type="ECO:0000313" key="5">
    <source>
        <dbReference type="Proteomes" id="UP000182544"/>
    </source>
</evidence>
<protein>
    <submittedName>
        <fullName evidence="4">Por secretion system C-terminal sorting domain-containing protein</fullName>
    </submittedName>
</protein>
<dbReference type="NCBIfam" id="TIGR04183">
    <property type="entry name" value="Por_Secre_tail"/>
    <property type="match status" value="1"/>
</dbReference>
<proteinExistence type="predicted"/>
<dbReference type="InterPro" id="IPR000601">
    <property type="entry name" value="PKD_dom"/>
</dbReference>
<dbReference type="Proteomes" id="UP000182544">
    <property type="component" value="Unassembled WGS sequence"/>
</dbReference>
<dbReference type="SUPFAM" id="SSF49299">
    <property type="entry name" value="PKD domain"/>
    <property type="match status" value="1"/>
</dbReference>
<feature type="chain" id="PRO_5009678626" evidence="2">
    <location>
        <begin position="19"/>
        <end position="523"/>
    </location>
</feature>
<evidence type="ECO:0000256" key="2">
    <source>
        <dbReference type="SAM" id="SignalP"/>
    </source>
</evidence>
<keyword evidence="5" id="KW-1185">Reference proteome</keyword>
<dbReference type="CDD" id="cd00146">
    <property type="entry name" value="PKD"/>
    <property type="match status" value="1"/>
</dbReference>
<evidence type="ECO:0000256" key="1">
    <source>
        <dbReference type="ARBA" id="ARBA00022729"/>
    </source>
</evidence>